<keyword evidence="3" id="KW-1185">Reference proteome</keyword>
<name>E4XJ95_OIKDI</name>
<dbReference type="Proteomes" id="UP000001307">
    <property type="component" value="Unassembled WGS sequence"/>
</dbReference>
<organism evidence="1">
    <name type="scientific">Oikopleura dioica</name>
    <name type="common">Tunicate</name>
    <dbReference type="NCBI Taxonomy" id="34765"/>
    <lineage>
        <taxon>Eukaryota</taxon>
        <taxon>Metazoa</taxon>
        <taxon>Chordata</taxon>
        <taxon>Tunicata</taxon>
        <taxon>Appendicularia</taxon>
        <taxon>Copelata</taxon>
        <taxon>Oikopleuridae</taxon>
        <taxon>Oikopleura</taxon>
    </lineage>
</organism>
<proteinExistence type="predicted"/>
<gene>
    <name evidence="1" type="ORF">GSOID_T00012683001</name>
    <name evidence="2" type="ORF">GSOID_T00030945001</name>
</gene>
<accession>E4XJ95</accession>
<dbReference type="EMBL" id="FN654987">
    <property type="protein sequence ID" value="CBY37483.1"/>
    <property type="molecule type" value="Genomic_DNA"/>
</dbReference>
<evidence type="ECO:0000313" key="1">
    <source>
        <dbReference type="EMBL" id="CBY10538.1"/>
    </source>
</evidence>
<dbReference type="AlphaFoldDB" id="E4XJ95"/>
<protein>
    <submittedName>
        <fullName evidence="1">Uncharacterized protein</fullName>
    </submittedName>
</protein>
<dbReference type="InParanoid" id="E4XJ95"/>
<sequence>MADHICPWSEKFDSPSRIPSILFDLPNPGRPLFGPGHNDLLHRRCHLLRKVLEIKLSEINNLARQSTSAATSKLLLIKTSTDQVTLKSPERFRLRTF</sequence>
<reference evidence="1" key="1">
    <citation type="journal article" date="2010" name="Science">
        <title>Plasticity of animal genome architecture unmasked by rapid evolution of a pelagic tunicate.</title>
        <authorList>
            <person name="Denoeud F."/>
            <person name="Henriet S."/>
            <person name="Mungpakdee S."/>
            <person name="Aury J.M."/>
            <person name="Da Silva C."/>
            <person name="Brinkmann H."/>
            <person name="Mikhaleva J."/>
            <person name="Olsen L.C."/>
            <person name="Jubin C."/>
            <person name="Canestro C."/>
            <person name="Bouquet J.M."/>
            <person name="Danks G."/>
            <person name="Poulain J."/>
            <person name="Campsteijn C."/>
            <person name="Adamski M."/>
            <person name="Cross I."/>
            <person name="Yadetie F."/>
            <person name="Muffato M."/>
            <person name="Louis A."/>
            <person name="Butcher S."/>
            <person name="Tsagkogeorga G."/>
            <person name="Konrad A."/>
            <person name="Singh S."/>
            <person name="Jensen M.F."/>
            <person name="Cong E.H."/>
            <person name="Eikeseth-Otteraa H."/>
            <person name="Noel B."/>
            <person name="Anthouard V."/>
            <person name="Porcel B.M."/>
            <person name="Kachouri-Lafond R."/>
            <person name="Nishino A."/>
            <person name="Ugolini M."/>
            <person name="Chourrout P."/>
            <person name="Nishida H."/>
            <person name="Aasland R."/>
            <person name="Huzurbazar S."/>
            <person name="Westhof E."/>
            <person name="Delsuc F."/>
            <person name="Lehrach H."/>
            <person name="Reinhardt R."/>
            <person name="Weissenbach J."/>
            <person name="Roy S.W."/>
            <person name="Artiguenave F."/>
            <person name="Postlethwait J.H."/>
            <person name="Manak J.R."/>
            <person name="Thompson E.M."/>
            <person name="Jaillon O."/>
            <person name="Du Pasquier L."/>
            <person name="Boudinot P."/>
            <person name="Liberles D.A."/>
            <person name="Volff J.N."/>
            <person name="Philippe H."/>
            <person name="Lenhard B."/>
            <person name="Roest Crollius H."/>
            <person name="Wincker P."/>
            <person name="Chourrout D."/>
        </authorList>
    </citation>
    <scope>NUCLEOTIDE SEQUENCE [LARGE SCALE GENOMIC DNA]</scope>
</reference>
<dbReference type="EMBL" id="FN653059">
    <property type="protein sequence ID" value="CBY10538.1"/>
    <property type="molecule type" value="Genomic_DNA"/>
</dbReference>
<evidence type="ECO:0000313" key="2">
    <source>
        <dbReference type="EMBL" id="CBY37483.1"/>
    </source>
</evidence>
<evidence type="ECO:0000313" key="3">
    <source>
        <dbReference type="Proteomes" id="UP000001307"/>
    </source>
</evidence>
<dbReference type="Proteomes" id="UP000011014">
    <property type="component" value="Unassembled WGS sequence"/>
</dbReference>